<keyword evidence="6" id="KW-1185">Reference proteome</keyword>
<dbReference type="EMBL" id="FXUL01000018">
    <property type="protein sequence ID" value="SMP72642.1"/>
    <property type="molecule type" value="Genomic_DNA"/>
</dbReference>
<dbReference type="Proteomes" id="UP001158049">
    <property type="component" value="Unassembled WGS sequence"/>
</dbReference>
<dbReference type="SUPFAM" id="SSF160246">
    <property type="entry name" value="EspE N-terminal domain-like"/>
    <property type="match status" value="1"/>
</dbReference>
<dbReference type="InterPro" id="IPR003593">
    <property type="entry name" value="AAA+_ATPase"/>
</dbReference>
<dbReference type="InterPro" id="IPR001482">
    <property type="entry name" value="T2SS/T4SS_dom"/>
</dbReference>
<dbReference type="SUPFAM" id="SSF52540">
    <property type="entry name" value="P-loop containing nucleoside triphosphate hydrolases"/>
    <property type="match status" value="1"/>
</dbReference>
<comment type="similarity">
    <text evidence="1">Belongs to the GSP E family.</text>
</comment>
<reference evidence="5 6" key="1">
    <citation type="submission" date="2017-05" db="EMBL/GenBank/DDBJ databases">
        <authorList>
            <person name="Varghese N."/>
            <person name="Submissions S."/>
        </authorList>
    </citation>
    <scope>NUCLEOTIDE SEQUENCE [LARGE SCALE GENOMIC DNA]</scope>
    <source>
        <strain evidence="5 6">DSM 26001</strain>
    </source>
</reference>
<dbReference type="InterPro" id="IPR027417">
    <property type="entry name" value="P-loop_NTPase"/>
</dbReference>
<dbReference type="PANTHER" id="PTHR30258">
    <property type="entry name" value="TYPE II SECRETION SYSTEM PROTEIN GSPE-RELATED"/>
    <property type="match status" value="1"/>
</dbReference>
<accession>A0ABY1QJ04</accession>
<evidence type="ECO:0000259" key="4">
    <source>
        <dbReference type="PROSITE" id="PS00662"/>
    </source>
</evidence>
<sequence length="581" mass="64188">MNHSEQLMLNKFGSGEASARGQALIAAGLISPSQLSICLRQQAYWREQGRTFFIEEILVRNRFVSKGAIVKVSSDADGGATSSLFQKILPVQVCRQYQIYPLRVTNETLEMKSATPLTDRQIASILRACEVKVANVKIIPTDRTDIYETLTRLSTGEHSFDAMLTRMKVEAINGVMLRQAYQAMLIEAIDLRASDIHLDKKPDPEAWISHRIDGTLEQTHLVPANLMSALFMRLKTEANMDASDDRRAQDGRLSVEVRGRIIDFRVATQPVVGGETMTLRVLDPDALITLDELFPNQPDMAQLFRNISRVEGKTGGLVLFSGPTGSGKTTSLYALAQEFPRDEANILTVEQPVEYVLPFTRQIQLNSHLNQQALDVERSMLRQDPDVLILGEIRDSDTMMAALQFAQSGHLVLATIHANNPAETFERVTNFAEGSSKSSALYMLANNLRVVVSQHLVKTLCTCAAPVKSEAEIAETVEKAAYRQIHLSQTSALRKATGCPRCRNLGYYGRVASHETLIISTDSQTRADLTAVVFDAAKAYSRLKEIPGITIKSRQDSLGRLQETGVIDLATALKGAAKELI</sequence>
<gene>
    <name evidence="5" type="ORF">SAMN06295970_11883</name>
</gene>
<organism evidence="5 6">
    <name type="scientific">Noviherbaspirillum suwonense</name>
    <dbReference type="NCBI Taxonomy" id="1224511"/>
    <lineage>
        <taxon>Bacteria</taxon>
        <taxon>Pseudomonadati</taxon>
        <taxon>Pseudomonadota</taxon>
        <taxon>Betaproteobacteria</taxon>
        <taxon>Burkholderiales</taxon>
        <taxon>Oxalobacteraceae</taxon>
        <taxon>Noviherbaspirillum</taxon>
    </lineage>
</organism>
<name>A0ABY1QJ04_9BURK</name>
<evidence type="ECO:0000313" key="6">
    <source>
        <dbReference type="Proteomes" id="UP001158049"/>
    </source>
</evidence>
<dbReference type="PANTHER" id="PTHR30258:SF1">
    <property type="entry name" value="PROTEIN TRANSPORT PROTEIN HOFB HOMOLOG"/>
    <property type="match status" value="1"/>
</dbReference>
<comment type="caution">
    <text evidence="5">The sequence shown here is derived from an EMBL/GenBank/DDBJ whole genome shotgun (WGS) entry which is preliminary data.</text>
</comment>
<dbReference type="PROSITE" id="PS00662">
    <property type="entry name" value="T2SP_E"/>
    <property type="match status" value="1"/>
</dbReference>
<feature type="domain" description="Bacterial type II secretion system protein E" evidence="4">
    <location>
        <begin position="381"/>
        <end position="395"/>
    </location>
</feature>
<dbReference type="SMART" id="SM00382">
    <property type="entry name" value="AAA"/>
    <property type="match status" value="1"/>
</dbReference>
<evidence type="ECO:0000256" key="2">
    <source>
        <dbReference type="ARBA" id="ARBA00022741"/>
    </source>
</evidence>
<keyword evidence="3" id="KW-0067">ATP-binding</keyword>
<keyword evidence="2" id="KW-0547">Nucleotide-binding</keyword>
<dbReference type="Gene3D" id="3.30.450.90">
    <property type="match status" value="1"/>
</dbReference>
<dbReference type="Gene3D" id="3.40.50.300">
    <property type="entry name" value="P-loop containing nucleotide triphosphate hydrolases"/>
    <property type="match status" value="1"/>
</dbReference>
<dbReference type="CDD" id="cd01129">
    <property type="entry name" value="PulE-GspE-like"/>
    <property type="match status" value="1"/>
</dbReference>
<evidence type="ECO:0000313" key="5">
    <source>
        <dbReference type="EMBL" id="SMP72642.1"/>
    </source>
</evidence>
<proteinExistence type="inferred from homology"/>
<evidence type="ECO:0000256" key="3">
    <source>
        <dbReference type="ARBA" id="ARBA00022840"/>
    </source>
</evidence>
<dbReference type="InterPro" id="IPR037257">
    <property type="entry name" value="T2SS_E_N_sf"/>
</dbReference>
<protein>
    <submittedName>
        <fullName evidence="5">General secretion pathway protein E</fullName>
    </submittedName>
</protein>
<evidence type="ECO:0000256" key="1">
    <source>
        <dbReference type="ARBA" id="ARBA00006611"/>
    </source>
</evidence>
<dbReference type="Pfam" id="PF00437">
    <property type="entry name" value="T2SSE"/>
    <property type="match status" value="1"/>
</dbReference>
<dbReference type="RefSeq" id="WP_283444134.1">
    <property type="nucleotide sequence ID" value="NZ_FXUL01000018.1"/>
</dbReference>